<evidence type="ECO:0000256" key="1">
    <source>
        <dbReference type="SAM" id="MobiDB-lite"/>
    </source>
</evidence>
<evidence type="ECO:0000313" key="2">
    <source>
        <dbReference type="EMBL" id="KAJ1101410.1"/>
    </source>
</evidence>
<sequence length="131" mass="13403">MHSRSSPPTSGKNGRAEPALTHPQTPRPRPCSNPHSSHAGSDLADCTLPLIHSTIPAAGAVEGAAVAAVTAAPLRTPAEAAQSRVRLAGGTGSGWDQGKAREDQGSQTAGSWHQAQGSSLISPSAWERPEM</sequence>
<dbReference type="AlphaFoldDB" id="A0AAV7MF35"/>
<feature type="compositionally biased region" description="Polar residues" evidence="1">
    <location>
        <begin position="1"/>
        <end position="12"/>
    </location>
</feature>
<accession>A0AAV7MF35</accession>
<comment type="caution">
    <text evidence="2">The sequence shown here is derived from an EMBL/GenBank/DDBJ whole genome shotgun (WGS) entry which is preliminary data.</text>
</comment>
<proteinExistence type="predicted"/>
<feature type="region of interest" description="Disordered" evidence="1">
    <location>
        <begin position="1"/>
        <end position="43"/>
    </location>
</feature>
<dbReference type="EMBL" id="JANPWB010000014">
    <property type="protein sequence ID" value="KAJ1101410.1"/>
    <property type="molecule type" value="Genomic_DNA"/>
</dbReference>
<protein>
    <submittedName>
        <fullName evidence="2">Uncharacterized protein</fullName>
    </submittedName>
</protein>
<reference evidence="2" key="1">
    <citation type="journal article" date="2022" name="bioRxiv">
        <title>Sequencing and chromosome-scale assembly of the giantPleurodeles waltlgenome.</title>
        <authorList>
            <person name="Brown T."/>
            <person name="Elewa A."/>
            <person name="Iarovenko S."/>
            <person name="Subramanian E."/>
            <person name="Araus A.J."/>
            <person name="Petzold A."/>
            <person name="Susuki M."/>
            <person name="Suzuki K.-i.T."/>
            <person name="Hayashi T."/>
            <person name="Toyoda A."/>
            <person name="Oliveira C."/>
            <person name="Osipova E."/>
            <person name="Leigh N.D."/>
            <person name="Simon A."/>
            <person name="Yun M.H."/>
        </authorList>
    </citation>
    <scope>NUCLEOTIDE SEQUENCE</scope>
    <source>
        <strain evidence="2">20211129_DDA</strain>
        <tissue evidence="2">Liver</tissue>
    </source>
</reference>
<feature type="compositionally biased region" description="Polar residues" evidence="1">
    <location>
        <begin position="105"/>
        <end position="122"/>
    </location>
</feature>
<gene>
    <name evidence="2" type="ORF">NDU88_006478</name>
</gene>
<organism evidence="2 3">
    <name type="scientific">Pleurodeles waltl</name>
    <name type="common">Iberian ribbed newt</name>
    <dbReference type="NCBI Taxonomy" id="8319"/>
    <lineage>
        <taxon>Eukaryota</taxon>
        <taxon>Metazoa</taxon>
        <taxon>Chordata</taxon>
        <taxon>Craniata</taxon>
        <taxon>Vertebrata</taxon>
        <taxon>Euteleostomi</taxon>
        <taxon>Amphibia</taxon>
        <taxon>Batrachia</taxon>
        <taxon>Caudata</taxon>
        <taxon>Salamandroidea</taxon>
        <taxon>Salamandridae</taxon>
        <taxon>Pleurodelinae</taxon>
        <taxon>Pleurodeles</taxon>
    </lineage>
</organism>
<evidence type="ECO:0000313" key="3">
    <source>
        <dbReference type="Proteomes" id="UP001066276"/>
    </source>
</evidence>
<keyword evidence="3" id="KW-1185">Reference proteome</keyword>
<dbReference type="Proteomes" id="UP001066276">
    <property type="component" value="Chromosome 10"/>
</dbReference>
<feature type="region of interest" description="Disordered" evidence="1">
    <location>
        <begin position="76"/>
        <end position="131"/>
    </location>
</feature>
<name>A0AAV7MF35_PLEWA</name>